<reference evidence="2 7" key="2">
    <citation type="submission" date="2015-02" db="EMBL/GenBank/DDBJ databases">
        <title>Physiological reanalysis, assessment of diazotrophy, and genome sequences of multiple isolates of Streptomyces thermoautotrophicus.</title>
        <authorList>
            <person name="MacKellar D.C."/>
            <person name="Lieber L."/>
            <person name="Norman J."/>
            <person name="Bolger A."/>
            <person name="Tobin C."/>
            <person name="Murray J.W."/>
            <person name="Prell J."/>
        </authorList>
    </citation>
    <scope>NUCLEOTIDE SEQUENCE [LARGE SCALE GENOMIC DNA]</scope>
    <source>
        <strain evidence="2 7">UBT1</strain>
    </source>
</reference>
<dbReference type="EMBL" id="JYIJ01000019">
    <property type="protein sequence ID" value="KWW97591.1"/>
    <property type="molecule type" value="Genomic_DNA"/>
</dbReference>
<feature type="domain" description="PPC" evidence="1">
    <location>
        <begin position="1"/>
        <end position="129"/>
    </location>
</feature>
<dbReference type="Gene3D" id="3.30.1330.80">
    <property type="entry name" value="Hypothetical protein, similar to alpha- acetolactate decarboxylase, domain 2"/>
    <property type="match status" value="1"/>
</dbReference>
<comment type="caution">
    <text evidence="3">The sequence shown here is derived from an EMBL/GenBank/DDBJ whole genome shotgun (WGS) entry which is preliminary data.</text>
</comment>
<dbReference type="InterPro" id="IPR005175">
    <property type="entry name" value="PPC_dom"/>
</dbReference>
<protein>
    <recommendedName>
        <fullName evidence="1">PPC domain-containing protein</fullName>
    </recommendedName>
</protein>
<proteinExistence type="predicted"/>
<dbReference type="OrthoDB" id="552202at2"/>
<dbReference type="RefSeq" id="WP_066883913.1">
    <property type="nucleotide sequence ID" value="NZ_CP171739.1"/>
</dbReference>
<dbReference type="PATRIC" id="fig|1469144.10.peg.673"/>
<keyword evidence="5" id="KW-1185">Reference proteome</keyword>
<dbReference type="Pfam" id="PF03479">
    <property type="entry name" value="PCC"/>
    <property type="match status" value="1"/>
</dbReference>
<gene>
    <name evidence="3" type="ORF">LI90_576</name>
    <name evidence="2" type="ORF">TH66_18635</name>
    <name evidence="4" type="ORF">TR74_11215</name>
</gene>
<reference evidence="6" key="1">
    <citation type="submission" date="2015-02" db="EMBL/GenBank/DDBJ databases">
        <title>Physiological reanalysis, assessment of diazotrophy, and genome sequences of multiple isolates of Streptomyces thermoautotrophicus.</title>
        <authorList>
            <person name="MacKellar D.C."/>
            <person name="Lieber L."/>
            <person name="Norman J."/>
            <person name="Bolger A."/>
            <person name="Tobin C."/>
            <person name="Murray J.W."/>
            <person name="Friesen M."/>
            <person name="Prell J."/>
        </authorList>
    </citation>
    <scope>NUCLEOTIDE SEQUENCE [LARGE SCALE GENOMIC DNA]</scope>
    <source>
        <strain evidence="6">UBT1</strain>
    </source>
</reference>
<evidence type="ECO:0000313" key="3">
    <source>
        <dbReference type="EMBL" id="KWW98946.1"/>
    </source>
</evidence>
<sequence length="130" mass="14243">MRTIALRLHPGHDLKHELRALCEREDIRAGWILTCVGSLARLRLRLAGATDHLVRDGRFEIVSLTGTLSRHGSHLHLAAADEQGVTVGGHLVDGCVVRTTAELVVGVADQLVFRREPDPATGFDELVVER</sequence>
<organism evidence="3 5">
    <name type="scientific">Carbonactinospora thermoautotrophica</name>
    <dbReference type="NCBI Taxonomy" id="1469144"/>
    <lineage>
        <taxon>Bacteria</taxon>
        <taxon>Bacillati</taxon>
        <taxon>Actinomycetota</taxon>
        <taxon>Actinomycetes</taxon>
        <taxon>Kitasatosporales</taxon>
        <taxon>Carbonactinosporaceae</taxon>
        <taxon>Carbonactinospora</taxon>
    </lineage>
</organism>
<reference evidence="5" key="4">
    <citation type="submission" date="2015-04" db="EMBL/GenBank/DDBJ databases">
        <title>Physiological reanalysis, assessment of diazotrophy, and genome sequences of multiple isolates of Streptomyces thermoautotrophicus.</title>
        <authorList>
            <person name="MacKellar D.C."/>
            <person name="Lieber L."/>
            <person name="Norman J."/>
            <person name="Bolger A."/>
            <person name="Tobin C."/>
            <person name="Murray J.W."/>
            <person name="Chang R."/>
            <person name="Ford T."/>
            <person name="Nguyen P.Q."/>
            <person name="Woodward J."/>
            <person name="Permingeat H."/>
            <person name="Joshi N.S."/>
            <person name="Silver P.A."/>
            <person name="Usadel B."/>
            <person name="Rutherford A.W."/>
            <person name="Friesen M."/>
            <person name="Prell J."/>
        </authorList>
    </citation>
    <scope>NUCLEOTIDE SEQUENCE [LARGE SCALE GENOMIC DNA]</scope>
    <source>
        <strain evidence="5">H1</strain>
    </source>
</reference>
<dbReference type="CDD" id="cd11378">
    <property type="entry name" value="DUF296"/>
    <property type="match status" value="1"/>
</dbReference>
<reference evidence="3" key="3">
    <citation type="submission" date="2015-04" db="EMBL/GenBank/DDBJ databases">
        <title>Physiological reanalysis, assessment of diazotrophy, and genome sequences of multiple isolates of Streptomyces thermoautotrophicus.</title>
        <authorList>
            <person name="MacKellar D.C."/>
            <person name="Lieber L."/>
            <person name="Norman J."/>
            <person name="Bolger A."/>
            <person name="Tobin C."/>
            <person name="Murray J.W."/>
            <person name="Woodward J."/>
            <person name="Friesen M."/>
            <person name="Prell J."/>
        </authorList>
    </citation>
    <scope>NUCLEOTIDE SEQUENCE [LARGE SCALE GENOMIC DNA]</scope>
    <source>
        <strain evidence="3">H1</strain>
    </source>
</reference>
<evidence type="ECO:0000259" key="1">
    <source>
        <dbReference type="PROSITE" id="PS51742"/>
    </source>
</evidence>
<dbReference type="Proteomes" id="UP000070188">
    <property type="component" value="Unassembled WGS sequence"/>
</dbReference>
<dbReference type="PROSITE" id="PS51742">
    <property type="entry name" value="PPC"/>
    <property type="match status" value="1"/>
</dbReference>
<evidence type="ECO:0000313" key="4">
    <source>
        <dbReference type="EMBL" id="KWX09170.1"/>
    </source>
</evidence>
<evidence type="ECO:0000313" key="7">
    <source>
        <dbReference type="Proteomes" id="UP000070659"/>
    </source>
</evidence>
<dbReference type="PANTHER" id="PTHR34988">
    <property type="entry name" value="PROTEIN, PUTATIVE-RELATED"/>
    <property type="match status" value="1"/>
</dbReference>
<evidence type="ECO:0000313" key="2">
    <source>
        <dbReference type="EMBL" id="KWW97591.1"/>
    </source>
</evidence>
<dbReference type="Proteomes" id="UP000070598">
    <property type="component" value="Unassembled WGS sequence"/>
</dbReference>
<name>A0A132MM55_9ACTN</name>
<dbReference type="Proteomes" id="UP000070659">
    <property type="component" value="Unassembled WGS sequence"/>
</dbReference>
<dbReference type="EMBL" id="LAXD01000001">
    <property type="protein sequence ID" value="KWW98946.1"/>
    <property type="molecule type" value="Genomic_DNA"/>
</dbReference>
<evidence type="ECO:0000313" key="6">
    <source>
        <dbReference type="Proteomes" id="UP000070598"/>
    </source>
</evidence>
<dbReference type="EMBL" id="JYIK01000873">
    <property type="protein sequence ID" value="KWX09170.1"/>
    <property type="molecule type" value="Genomic_DNA"/>
</dbReference>
<evidence type="ECO:0000313" key="5">
    <source>
        <dbReference type="Proteomes" id="UP000070188"/>
    </source>
</evidence>
<dbReference type="SUPFAM" id="SSF117856">
    <property type="entry name" value="AF0104/ALDC/Ptd012-like"/>
    <property type="match status" value="1"/>
</dbReference>
<dbReference type="AlphaFoldDB" id="A0A132MM55"/>
<accession>A0A132MM55</accession>
<dbReference type="PANTHER" id="PTHR34988:SF1">
    <property type="entry name" value="DNA-BINDING PROTEIN"/>
    <property type="match status" value="1"/>
</dbReference>